<evidence type="ECO:0000313" key="3">
    <source>
        <dbReference type="Proteomes" id="UP000325780"/>
    </source>
</evidence>
<accession>A0A5N6TK21</accession>
<proteinExistence type="predicted"/>
<dbReference type="PANTHER" id="PTHR24359:SF1">
    <property type="entry name" value="INHIBITOR OF NUCLEAR FACTOR KAPPA-B KINASE EPSILON SUBUNIT HOMOLOG 1-RELATED"/>
    <property type="match status" value="1"/>
</dbReference>
<keyword evidence="3" id="KW-1185">Reference proteome</keyword>
<dbReference type="AlphaFoldDB" id="A0A5N6TK21"/>
<dbReference type="InterPro" id="IPR008271">
    <property type="entry name" value="Ser/Thr_kinase_AS"/>
</dbReference>
<gene>
    <name evidence="2" type="ORF">BDV25DRAFT_169686</name>
</gene>
<protein>
    <recommendedName>
        <fullName evidence="1">Protein kinase domain-containing protein</fullName>
    </recommendedName>
</protein>
<organism evidence="2 3">
    <name type="scientific">Aspergillus avenaceus</name>
    <dbReference type="NCBI Taxonomy" id="36643"/>
    <lineage>
        <taxon>Eukaryota</taxon>
        <taxon>Fungi</taxon>
        <taxon>Dikarya</taxon>
        <taxon>Ascomycota</taxon>
        <taxon>Pezizomycotina</taxon>
        <taxon>Eurotiomycetes</taxon>
        <taxon>Eurotiomycetidae</taxon>
        <taxon>Eurotiales</taxon>
        <taxon>Aspergillaceae</taxon>
        <taxon>Aspergillus</taxon>
        <taxon>Aspergillus subgen. Circumdati</taxon>
    </lineage>
</organism>
<dbReference type="PANTHER" id="PTHR24359">
    <property type="entry name" value="SERINE/THREONINE-PROTEIN KINASE SBK1"/>
    <property type="match status" value="1"/>
</dbReference>
<dbReference type="Gene3D" id="1.10.510.10">
    <property type="entry name" value="Transferase(Phosphotransferase) domain 1"/>
    <property type="match status" value="1"/>
</dbReference>
<dbReference type="SUPFAM" id="SSF56112">
    <property type="entry name" value="Protein kinase-like (PK-like)"/>
    <property type="match status" value="1"/>
</dbReference>
<sequence>MAAEGVRALCERFVSRLKDNSSYNHHGIRFFRNGTVKEVLSSNRPDVRELFELMFQIHELPLDLVHGIVERTLTDLSIIFAILLFAQRRDEVPALRRLLALVLDDTNKDSALQITDGSLPISLTTATEIFPFYGDEVFKKQFQFCAVTLIKREEVMYKDYKCRCPLPYVEEKEIGQGAFGQVWKVQIERRHFQSRVGSLANTERVEYARKDFELKRERAFQEEREILDTILDQPRRHKNIMVALASLQYGDTYSLFFPLASCNLFEYLNGDLDEDRGPPSDLEEKSAIYRRGVNLTSALAFLHHEFRNKHLEVFSCYHLDLKPHNVLVFDAYTDAETWKITDFGLSRVKGRGLDGKENIELVMPFLGWAQKRAGRLQEPSTLNQRGEGTYLAPECSLPNGRVSAASDVWSLGCIFSLVMSYLDSGHNAKLSDVVIDWFGRLKHNARASRYFMEHDVVCRTLDYLQKKVFLPARDQRESSKNIEEMLTSISHLYHRKPSETLTLTKRERLLRRLSVSLGTSSDTAQYHQLPIAKGATVYKTAFAPMGNVLTFLSPEKIQVFFPDEILPALGQKQAIPNPRFILVPRGSWECVGSSSRYLCTGSFTSSFEASEGSPISINQAVRVQRPNMGSIKKIVLSPNGLLTAFALSQNLDSDTRLYLAYTQELIDASSDGNHSALSSPANSANSAASYHSSVTFYSGGNIISGDSLVGSVAQIRSLSFSNNGQYLIMISQPDPGHLLLRVWDTHFGMPCANEKIRFAVSVHSCSNYFSSCAVANKGPNLFILCQGKYLLQLNSWKWDRRVHTLPNHLVKLFVRDDDESLVLLGDNASDRRLRAYTLPIPVSGTPESKKIALSDLNSYKPALMTLS</sequence>
<dbReference type="PROSITE" id="PS00108">
    <property type="entry name" value="PROTEIN_KINASE_ST"/>
    <property type="match status" value="1"/>
</dbReference>
<dbReference type="CDD" id="cd00180">
    <property type="entry name" value="PKc"/>
    <property type="match status" value="1"/>
</dbReference>
<reference evidence="2 3" key="1">
    <citation type="submission" date="2019-04" db="EMBL/GenBank/DDBJ databases">
        <title>Friends and foes A comparative genomics study of 23 Aspergillus species from section Flavi.</title>
        <authorList>
            <consortium name="DOE Joint Genome Institute"/>
            <person name="Kjaerbolling I."/>
            <person name="Vesth T."/>
            <person name="Frisvad J.C."/>
            <person name="Nybo J.L."/>
            <person name="Theobald S."/>
            <person name="Kildgaard S."/>
            <person name="Isbrandt T."/>
            <person name="Kuo A."/>
            <person name="Sato A."/>
            <person name="Lyhne E.K."/>
            <person name="Kogle M.E."/>
            <person name="Wiebenga A."/>
            <person name="Kun R.S."/>
            <person name="Lubbers R.J."/>
            <person name="Makela M.R."/>
            <person name="Barry K."/>
            <person name="Chovatia M."/>
            <person name="Clum A."/>
            <person name="Daum C."/>
            <person name="Haridas S."/>
            <person name="He G."/>
            <person name="LaButti K."/>
            <person name="Lipzen A."/>
            <person name="Mondo S."/>
            <person name="Riley R."/>
            <person name="Salamov A."/>
            <person name="Simmons B.A."/>
            <person name="Magnuson J.K."/>
            <person name="Henrissat B."/>
            <person name="Mortensen U.H."/>
            <person name="Larsen T.O."/>
            <person name="Devries R.P."/>
            <person name="Grigoriev I.V."/>
            <person name="Machida M."/>
            <person name="Baker S.E."/>
            <person name="Andersen M.R."/>
        </authorList>
    </citation>
    <scope>NUCLEOTIDE SEQUENCE [LARGE SCALE GENOMIC DNA]</scope>
    <source>
        <strain evidence="2 3">IBT 18842</strain>
    </source>
</reference>
<evidence type="ECO:0000313" key="2">
    <source>
        <dbReference type="EMBL" id="KAE8146665.1"/>
    </source>
</evidence>
<feature type="domain" description="Protein kinase" evidence="1">
    <location>
        <begin position="168"/>
        <end position="494"/>
    </location>
</feature>
<dbReference type="GO" id="GO:0004674">
    <property type="term" value="F:protein serine/threonine kinase activity"/>
    <property type="evidence" value="ECO:0007669"/>
    <property type="project" value="TreeGrafter"/>
</dbReference>
<dbReference type="PROSITE" id="PS50011">
    <property type="entry name" value="PROTEIN_KINASE_DOM"/>
    <property type="match status" value="1"/>
</dbReference>
<dbReference type="Proteomes" id="UP000325780">
    <property type="component" value="Unassembled WGS sequence"/>
</dbReference>
<dbReference type="OrthoDB" id="5986190at2759"/>
<evidence type="ECO:0000259" key="1">
    <source>
        <dbReference type="PROSITE" id="PS50011"/>
    </source>
</evidence>
<dbReference type="SUPFAM" id="SSF82171">
    <property type="entry name" value="DPP6 N-terminal domain-like"/>
    <property type="match status" value="1"/>
</dbReference>
<dbReference type="Gene3D" id="3.30.200.20">
    <property type="entry name" value="Phosphorylase Kinase, domain 1"/>
    <property type="match status" value="1"/>
</dbReference>
<dbReference type="InterPro" id="IPR011009">
    <property type="entry name" value="Kinase-like_dom_sf"/>
</dbReference>
<name>A0A5N6TK21_ASPAV</name>
<dbReference type="InterPro" id="IPR000719">
    <property type="entry name" value="Prot_kinase_dom"/>
</dbReference>
<dbReference type="EMBL" id="ML742249">
    <property type="protein sequence ID" value="KAE8146665.1"/>
    <property type="molecule type" value="Genomic_DNA"/>
</dbReference>
<dbReference type="SMART" id="SM00220">
    <property type="entry name" value="S_TKc"/>
    <property type="match status" value="1"/>
</dbReference>
<dbReference type="GO" id="GO:0005524">
    <property type="term" value="F:ATP binding"/>
    <property type="evidence" value="ECO:0007669"/>
    <property type="project" value="InterPro"/>
</dbReference>
<dbReference type="Pfam" id="PF00069">
    <property type="entry name" value="Pkinase"/>
    <property type="match status" value="1"/>
</dbReference>